<evidence type="ECO:0000313" key="1">
    <source>
        <dbReference type="EMBL" id="RHY44435.1"/>
    </source>
</evidence>
<reference evidence="1 2" key="1">
    <citation type="submission" date="2018-08" db="EMBL/GenBank/DDBJ databases">
        <title>Aphanomyces genome sequencing and annotation.</title>
        <authorList>
            <person name="Minardi D."/>
            <person name="Oidtmann B."/>
            <person name="Van Der Giezen M."/>
            <person name="Studholme D.J."/>
        </authorList>
    </citation>
    <scope>NUCLEOTIDE SEQUENCE [LARGE SCALE GENOMIC DNA]</scope>
    <source>
        <strain evidence="1 2">Si</strain>
    </source>
</reference>
<sequence>MERYFRYEAVGDQFTGRVVAGLQINSSDFAVLPPHFRDPSATVVLSALQVVFPLLALNMNLRPVLQLVLASLDIRKGHQITTLREQGNLDVTGAIVRLLGRAKKTAQGVHAEFNTLGDLSVAEPPSNTTNHRTTVPKTRAVRDLVRTFIPDRSVTRTRTVGKDVLAPIQEHNVVSVDVSCKKSYGFCLRAVQSYLAKQGYARGKRVGATKYRMSKAHEDARDAYVGMMVPTVMMSPRRPVVYLDESFVHHHYSSHADSLYHPDDPKTKSKHK</sequence>
<protein>
    <submittedName>
        <fullName evidence="1">Uncharacterized protein</fullName>
    </submittedName>
</protein>
<evidence type="ECO:0000313" key="2">
    <source>
        <dbReference type="Proteomes" id="UP000283543"/>
    </source>
</evidence>
<comment type="caution">
    <text evidence="1">The sequence shown here is derived from an EMBL/GenBank/DDBJ whole genome shotgun (WGS) entry which is preliminary data.</text>
</comment>
<dbReference type="VEuPathDB" id="FungiDB:H257_07646"/>
<name>A0A418BJY2_APHAT</name>
<gene>
    <name evidence="1" type="ORF">DYB34_011596</name>
</gene>
<organism evidence="1 2">
    <name type="scientific">Aphanomyces astaci</name>
    <name type="common">Crayfish plague agent</name>
    <dbReference type="NCBI Taxonomy" id="112090"/>
    <lineage>
        <taxon>Eukaryota</taxon>
        <taxon>Sar</taxon>
        <taxon>Stramenopiles</taxon>
        <taxon>Oomycota</taxon>
        <taxon>Saprolegniomycetes</taxon>
        <taxon>Saprolegniales</taxon>
        <taxon>Verrucalvaceae</taxon>
        <taxon>Aphanomyces</taxon>
    </lineage>
</organism>
<dbReference type="VEuPathDB" id="FungiDB:H257_14918"/>
<feature type="non-terminal residue" evidence="1">
    <location>
        <position position="272"/>
    </location>
</feature>
<proteinExistence type="predicted"/>
<dbReference type="AlphaFoldDB" id="A0A418BJY2"/>
<accession>A0A418BJY2</accession>
<dbReference type="EMBL" id="QUTB01007832">
    <property type="protein sequence ID" value="RHY44435.1"/>
    <property type="molecule type" value="Genomic_DNA"/>
</dbReference>
<dbReference type="Proteomes" id="UP000283543">
    <property type="component" value="Unassembled WGS sequence"/>
</dbReference>